<evidence type="ECO:0000256" key="1">
    <source>
        <dbReference type="SAM" id="MobiDB-lite"/>
    </source>
</evidence>
<evidence type="ECO:0000313" key="3">
    <source>
        <dbReference type="Ensembl" id="ENSANIP00000013117.1"/>
    </source>
</evidence>
<name>A0A8B9RW10_9AVES</name>
<reference evidence="3" key="1">
    <citation type="submission" date="2025-08" db="UniProtKB">
        <authorList>
            <consortium name="Ensembl"/>
        </authorList>
    </citation>
    <scope>IDENTIFICATION</scope>
</reference>
<dbReference type="Ensembl" id="ENSANIT00000013585.1">
    <property type="protein sequence ID" value="ENSANIP00000013117.1"/>
    <property type="gene ID" value="ENSANIG00000008911.1"/>
</dbReference>
<reference evidence="3" key="2">
    <citation type="submission" date="2025-09" db="UniProtKB">
        <authorList>
            <consortium name="Ensembl"/>
        </authorList>
    </citation>
    <scope>IDENTIFICATION</scope>
</reference>
<evidence type="ECO:0000256" key="2">
    <source>
        <dbReference type="SAM" id="Phobius"/>
    </source>
</evidence>
<keyword evidence="4" id="KW-1185">Reference proteome</keyword>
<feature type="compositionally biased region" description="Polar residues" evidence="1">
    <location>
        <begin position="1"/>
        <end position="21"/>
    </location>
</feature>
<feature type="region of interest" description="Disordered" evidence="1">
    <location>
        <begin position="1"/>
        <end position="34"/>
    </location>
</feature>
<dbReference type="Proteomes" id="UP000694541">
    <property type="component" value="Unplaced"/>
</dbReference>
<accession>A0A8B9RW10</accession>
<keyword evidence="2" id="KW-0812">Transmembrane</keyword>
<dbReference type="AlphaFoldDB" id="A0A8B9RW10"/>
<keyword evidence="2" id="KW-1133">Transmembrane helix</keyword>
<organism evidence="3 4">
    <name type="scientific">Accipiter nisus</name>
    <name type="common">Eurasian sparrowhawk</name>
    <dbReference type="NCBI Taxonomy" id="211598"/>
    <lineage>
        <taxon>Eukaryota</taxon>
        <taxon>Metazoa</taxon>
        <taxon>Chordata</taxon>
        <taxon>Craniata</taxon>
        <taxon>Vertebrata</taxon>
        <taxon>Euteleostomi</taxon>
        <taxon>Archelosauria</taxon>
        <taxon>Archosauria</taxon>
        <taxon>Dinosauria</taxon>
        <taxon>Saurischia</taxon>
        <taxon>Theropoda</taxon>
        <taxon>Coelurosauria</taxon>
        <taxon>Aves</taxon>
        <taxon>Neognathae</taxon>
        <taxon>Neoaves</taxon>
        <taxon>Telluraves</taxon>
        <taxon>Accipitrimorphae</taxon>
        <taxon>Accipitriformes</taxon>
        <taxon>Accipitridae</taxon>
        <taxon>Accipitrinae</taxon>
        <taxon>Accipiter</taxon>
    </lineage>
</organism>
<feature type="transmembrane region" description="Helical" evidence="2">
    <location>
        <begin position="146"/>
        <end position="167"/>
    </location>
</feature>
<evidence type="ECO:0000313" key="4">
    <source>
        <dbReference type="Proteomes" id="UP000694541"/>
    </source>
</evidence>
<keyword evidence="2" id="KW-0472">Membrane</keyword>
<proteinExistence type="predicted"/>
<protein>
    <submittedName>
        <fullName evidence="3">Uncharacterized protein</fullName>
    </submittedName>
</protein>
<sequence length="211" mass="23220">ESLQGLSGSKAQHRTVTSHQRSTAEGRRAPAPASSLCKPVRVFSERSSLSAHFSQGRAAFPAGTLQPDKLPPHTTPDMLHEQSPLLSPSLHCLKTLTPGLDLALSSALPASPETPPSLLSTRPGLEKLSAVSLSHFILTQPYSSCLLGFSFTFSLHLHFLSLVYIFLLKSLLPNDMLHYYFQLRKISPFKTLSVHPYMDLDLIAFIHKKHS</sequence>